<reference evidence="3" key="1">
    <citation type="submission" date="2015-01" db="EMBL/GenBank/DDBJ databases">
        <authorList>
            <person name="Aksoy S."/>
            <person name="Warren W."/>
            <person name="Wilson R.K."/>
        </authorList>
    </citation>
    <scope>NUCLEOTIDE SEQUENCE [LARGE SCALE GENOMIC DNA]</scope>
    <source>
        <strain evidence="3">IAEA</strain>
    </source>
</reference>
<evidence type="ECO:0000313" key="2">
    <source>
        <dbReference type="EnsemblMetazoa" id="GPPI048770-PA"/>
    </source>
</evidence>
<name>A0A1B0C4B4_9MUSC</name>
<proteinExistence type="predicted"/>
<dbReference type="EMBL" id="JXJN01025366">
    <property type="status" value="NOT_ANNOTATED_CDS"/>
    <property type="molecule type" value="Genomic_DNA"/>
</dbReference>
<organism evidence="2 3">
    <name type="scientific">Glossina palpalis gambiensis</name>
    <dbReference type="NCBI Taxonomy" id="67801"/>
    <lineage>
        <taxon>Eukaryota</taxon>
        <taxon>Metazoa</taxon>
        <taxon>Ecdysozoa</taxon>
        <taxon>Arthropoda</taxon>
        <taxon>Hexapoda</taxon>
        <taxon>Insecta</taxon>
        <taxon>Pterygota</taxon>
        <taxon>Neoptera</taxon>
        <taxon>Endopterygota</taxon>
        <taxon>Diptera</taxon>
        <taxon>Brachycera</taxon>
        <taxon>Muscomorpha</taxon>
        <taxon>Hippoboscoidea</taxon>
        <taxon>Glossinidae</taxon>
        <taxon>Glossina</taxon>
    </lineage>
</organism>
<keyword evidence="1" id="KW-0812">Transmembrane</keyword>
<reference evidence="2" key="2">
    <citation type="submission" date="2020-05" db="UniProtKB">
        <authorList>
            <consortium name="EnsemblMetazoa"/>
        </authorList>
    </citation>
    <scope>IDENTIFICATION</scope>
    <source>
        <strain evidence="2">IAEA</strain>
    </source>
</reference>
<sequence>MESVKLIFFGISEGIGALLLPLESTTLSRSAAAIILRPFVILPGTVIPFEVLVAAVVVAMAALVVVTHVALTGKEEALALVLVGEKFFPFDVALLALTNVSAMAPSGGHKFVVCTRPRSK</sequence>
<evidence type="ECO:0000256" key="1">
    <source>
        <dbReference type="SAM" id="Phobius"/>
    </source>
</evidence>
<feature type="transmembrane region" description="Helical" evidence="1">
    <location>
        <begin position="39"/>
        <end position="71"/>
    </location>
</feature>
<keyword evidence="3" id="KW-1185">Reference proteome</keyword>
<dbReference type="VEuPathDB" id="VectorBase:GPPI048770"/>
<keyword evidence="1" id="KW-0472">Membrane</keyword>
<accession>A0A1B0C4B4</accession>
<dbReference type="Proteomes" id="UP000092460">
    <property type="component" value="Unassembled WGS sequence"/>
</dbReference>
<keyword evidence="1" id="KW-1133">Transmembrane helix</keyword>
<dbReference type="EnsemblMetazoa" id="GPPI048770-RA">
    <property type="protein sequence ID" value="GPPI048770-PA"/>
    <property type="gene ID" value="GPPI048770"/>
</dbReference>
<protein>
    <submittedName>
        <fullName evidence="2">Uncharacterized protein</fullName>
    </submittedName>
</protein>
<evidence type="ECO:0000313" key="3">
    <source>
        <dbReference type="Proteomes" id="UP000092460"/>
    </source>
</evidence>
<dbReference type="AlphaFoldDB" id="A0A1B0C4B4"/>